<dbReference type="GO" id="GO:0016485">
    <property type="term" value="P:protein processing"/>
    <property type="evidence" value="ECO:0007669"/>
    <property type="project" value="TreeGrafter"/>
</dbReference>
<dbReference type="PROSITE" id="PS00138">
    <property type="entry name" value="SUBTILASE_SER"/>
    <property type="match status" value="1"/>
</dbReference>
<dbReference type="GO" id="GO:0016020">
    <property type="term" value="C:membrane"/>
    <property type="evidence" value="ECO:0007669"/>
    <property type="project" value="TreeGrafter"/>
</dbReference>
<evidence type="ECO:0000256" key="3">
    <source>
        <dbReference type="ARBA" id="ARBA00022825"/>
    </source>
</evidence>
<keyword evidence="5" id="KW-0732">Signal</keyword>
<evidence type="ECO:0000256" key="2">
    <source>
        <dbReference type="ARBA" id="ARBA00022801"/>
    </source>
</evidence>
<feature type="active site" description="Charge relay system" evidence="4">
    <location>
        <position position="275"/>
    </location>
</feature>
<dbReference type="GO" id="GO:0004252">
    <property type="term" value="F:serine-type endopeptidase activity"/>
    <property type="evidence" value="ECO:0007669"/>
    <property type="project" value="UniProtKB-UniRule"/>
</dbReference>
<name>A0A4Y1WQ64_9BACT</name>
<dbReference type="PROSITE" id="PS51892">
    <property type="entry name" value="SUBTILASE"/>
    <property type="match status" value="1"/>
</dbReference>
<evidence type="ECO:0000256" key="1">
    <source>
        <dbReference type="ARBA" id="ARBA00022670"/>
    </source>
</evidence>
<comment type="similarity">
    <text evidence="4">Belongs to the peptidase S8 family.</text>
</comment>
<dbReference type="Pfam" id="PF00082">
    <property type="entry name" value="Peptidase_S8"/>
    <property type="match status" value="1"/>
</dbReference>
<dbReference type="InterPro" id="IPR036852">
    <property type="entry name" value="Peptidase_S8/S53_dom_sf"/>
</dbReference>
<dbReference type="Gene3D" id="3.40.50.200">
    <property type="entry name" value="Peptidase S8/S53 domain"/>
    <property type="match status" value="1"/>
</dbReference>
<dbReference type="InterPro" id="IPR015500">
    <property type="entry name" value="Peptidase_S8_subtilisin-rel"/>
</dbReference>
<dbReference type="InterPro" id="IPR022398">
    <property type="entry name" value="Peptidase_S8_His-AS"/>
</dbReference>
<keyword evidence="3 4" id="KW-0720">Serine protease</keyword>
<dbReference type="InterPro" id="IPR000209">
    <property type="entry name" value="Peptidase_S8/S53_dom"/>
</dbReference>
<dbReference type="AlphaFoldDB" id="A0A4Y1WQ64"/>
<gene>
    <name evidence="7" type="ORF">A5CBH24_01280</name>
</gene>
<evidence type="ECO:0000313" key="7">
    <source>
        <dbReference type="EMBL" id="BBL02815.1"/>
    </source>
</evidence>
<dbReference type="OrthoDB" id="1489355at2"/>
<dbReference type="InterPro" id="IPR023828">
    <property type="entry name" value="Peptidase_S8_Ser-AS"/>
</dbReference>
<feature type="active site" description="Charge relay system" evidence="4">
    <location>
        <position position="475"/>
    </location>
</feature>
<dbReference type="PANTHER" id="PTHR42884">
    <property type="entry name" value="PROPROTEIN CONVERTASE SUBTILISIN/KEXIN-RELATED"/>
    <property type="match status" value="1"/>
</dbReference>
<feature type="active site" description="Charge relay system" evidence="4">
    <location>
        <position position="307"/>
    </location>
</feature>
<proteinExistence type="inferred from homology"/>
<dbReference type="GeneID" id="85228416"/>
<dbReference type="KEGG" id="acou:A5CBH24_01280"/>
<dbReference type="SUPFAM" id="SSF52743">
    <property type="entry name" value="Subtilisin-like"/>
    <property type="match status" value="1"/>
</dbReference>
<feature type="signal peptide" evidence="5">
    <location>
        <begin position="1"/>
        <end position="22"/>
    </location>
</feature>
<dbReference type="PRINTS" id="PR00723">
    <property type="entry name" value="SUBTILISIN"/>
</dbReference>
<accession>A0A4Y1WQ64</accession>
<dbReference type="RefSeq" id="WP_141411860.1">
    <property type="nucleotide sequence ID" value="NZ_AP019735.1"/>
</dbReference>
<keyword evidence="8" id="KW-1185">Reference proteome</keyword>
<sequence length="580" mass="63465">MKKLINYSFILAMSLTLGSACTDIVEETTEPIETRAVNNTETSYYWYDGQKIPLTVDTDKKFVLVDASAEPMLFSAGASSEQAFADVSLSPSIVKLPRMRAAATEPKLKWTTVSSAQPVTRSAVDAEVIYEAPYFRTEEGYEVGLSHLLYVKLKDKGDESVLLRLAADNGVEVIGYNEFMPLWYTLSCSSKSMGNALEMANRFYETGLFAAAEPSFVAEIVMNSAEAPNDPLFQDQWNLENTGQWNINYEHLDINYLNAKKRTQGDRSVVVAVIDCGVMKDHPDLNITTNGFDVETGNIPSAFYGIHGTQCAGLIAAQTDNGIGLAGIAPKCQILPISFNDDNLIDIPNRLANAFRYAFQYGASVISNSWELKSTRSEMLENIIRLVMTQGRNGLGCVVVFASGNDDLPRICYPASALEDIIVVGALTSSGKKLTKVFPSAPGSNYGEGLDVVAPGSWVPVLNKNGGYTEAEGTSYAAPQVAGVAALMLTVNPKLTQKQVGDLINSTAAGLGEYHFDYAGEFHRPNLPYTTRLFENPLDKYYKRKVEWHEEVGYGLVDADRAVVRALLAQYTKPITPPEE</sequence>
<keyword evidence="2 4" id="KW-0378">Hydrolase</keyword>
<feature type="chain" id="PRO_5021454254" description="Peptidase S8/S53 domain-containing protein" evidence="5">
    <location>
        <begin position="23"/>
        <end position="580"/>
    </location>
</feature>
<dbReference type="PROSITE" id="PS51257">
    <property type="entry name" value="PROKAR_LIPOPROTEIN"/>
    <property type="match status" value="1"/>
</dbReference>
<dbReference type="EMBL" id="AP019735">
    <property type="protein sequence ID" value="BBL02815.1"/>
    <property type="molecule type" value="Genomic_DNA"/>
</dbReference>
<organism evidence="7 8">
    <name type="scientific">Alistipes communis</name>
    <dbReference type="NCBI Taxonomy" id="2585118"/>
    <lineage>
        <taxon>Bacteria</taxon>
        <taxon>Pseudomonadati</taxon>
        <taxon>Bacteroidota</taxon>
        <taxon>Bacteroidia</taxon>
        <taxon>Bacteroidales</taxon>
        <taxon>Rikenellaceae</taxon>
        <taxon>Alistipes</taxon>
    </lineage>
</organism>
<dbReference type="PROSITE" id="PS00137">
    <property type="entry name" value="SUBTILASE_HIS"/>
    <property type="match status" value="1"/>
</dbReference>
<dbReference type="Proteomes" id="UP000318946">
    <property type="component" value="Chromosome"/>
</dbReference>
<evidence type="ECO:0000313" key="8">
    <source>
        <dbReference type="Proteomes" id="UP000318946"/>
    </source>
</evidence>
<dbReference type="PANTHER" id="PTHR42884:SF14">
    <property type="entry name" value="NEUROENDOCRINE CONVERTASE 1"/>
    <property type="match status" value="1"/>
</dbReference>
<keyword evidence="1 4" id="KW-0645">Protease</keyword>
<evidence type="ECO:0000256" key="4">
    <source>
        <dbReference type="PROSITE-ProRule" id="PRU01240"/>
    </source>
</evidence>
<evidence type="ECO:0000259" key="6">
    <source>
        <dbReference type="Pfam" id="PF00082"/>
    </source>
</evidence>
<reference evidence="8" key="1">
    <citation type="submission" date="2019-06" db="EMBL/GenBank/DDBJ databases">
        <title>Alistipes onderdonkii subsp. vulgaris subsp. nov., Alistipes dispar sp. nov. and Alistipes communis sp. nov., isolated from human faeces, and creation of Alistipes onderdonkii subsp. onderdonkii subsp. nov.</title>
        <authorList>
            <person name="Sakamoto M."/>
            <person name="Ikeyama N."/>
            <person name="Ogata Y."/>
            <person name="Suda W."/>
            <person name="Iino T."/>
            <person name="Hattori M."/>
            <person name="Ohkuma M."/>
        </authorList>
    </citation>
    <scope>NUCLEOTIDE SEQUENCE [LARGE SCALE GENOMIC DNA]</scope>
    <source>
        <strain evidence="8">5CBH24</strain>
    </source>
</reference>
<evidence type="ECO:0000256" key="5">
    <source>
        <dbReference type="SAM" id="SignalP"/>
    </source>
</evidence>
<feature type="domain" description="Peptidase S8/S53" evidence="6">
    <location>
        <begin position="267"/>
        <end position="516"/>
    </location>
</feature>
<protein>
    <recommendedName>
        <fullName evidence="6">Peptidase S8/S53 domain-containing protein</fullName>
    </recommendedName>
</protein>